<keyword evidence="2" id="KW-1185">Reference proteome</keyword>
<name>A0A839EJJ8_9HYPH</name>
<organism evidence="1 2">
    <name type="scientific">Phyllobacterium myrsinacearum</name>
    <dbReference type="NCBI Taxonomy" id="28101"/>
    <lineage>
        <taxon>Bacteria</taxon>
        <taxon>Pseudomonadati</taxon>
        <taxon>Pseudomonadota</taxon>
        <taxon>Alphaproteobacteria</taxon>
        <taxon>Hyphomicrobiales</taxon>
        <taxon>Phyllobacteriaceae</taxon>
        <taxon>Phyllobacterium</taxon>
    </lineage>
</organism>
<gene>
    <name evidence="1" type="ORF">FHW16_002750</name>
</gene>
<comment type="caution">
    <text evidence="1">The sequence shown here is derived from an EMBL/GenBank/DDBJ whole genome shotgun (WGS) entry which is preliminary data.</text>
</comment>
<evidence type="ECO:0000313" key="1">
    <source>
        <dbReference type="EMBL" id="MBA8879032.1"/>
    </source>
</evidence>
<sequence>MLIPSGGYNRKSRNGIYGTSLHLSQQPRMMAVYGPTPAVGKLLSALLRSRAWPTPGTVLPSARNLKLTEEGRALFERTAALLTELAETAAAISSRAEKPRGRLRIRYRAKNAGKLSGG</sequence>
<accession>A0A839EJJ8</accession>
<evidence type="ECO:0000313" key="2">
    <source>
        <dbReference type="Proteomes" id="UP000549052"/>
    </source>
</evidence>
<dbReference type="AlphaFoldDB" id="A0A839EJJ8"/>
<dbReference type="EMBL" id="JACGXN010000003">
    <property type="protein sequence ID" value="MBA8879032.1"/>
    <property type="molecule type" value="Genomic_DNA"/>
</dbReference>
<proteinExistence type="predicted"/>
<protein>
    <submittedName>
        <fullName evidence="1">Uncharacterized protein</fullName>
    </submittedName>
</protein>
<dbReference type="Proteomes" id="UP000549052">
    <property type="component" value="Unassembled WGS sequence"/>
</dbReference>
<reference evidence="1 2" key="1">
    <citation type="submission" date="2020-07" db="EMBL/GenBank/DDBJ databases">
        <title>Genomic Encyclopedia of Type Strains, Phase IV (KMG-V): Genome sequencing to study the core and pangenomes of soil and plant-associated prokaryotes.</title>
        <authorList>
            <person name="Whitman W."/>
        </authorList>
    </citation>
    <scope>NUCLEOTIDE SEQUENCE [LARGE SCALE GENOMIC DNA]</scope>
    <source>
        <strain evidence="1 2">AN3</strain>
    </source>
</reference>